<evidence type="ECO:0000313" key="16">
    <source>
        <dbReference type="Proteomes" id="UP001634393"/>
    </source>
</evidence>
<name>A0ABD3S1W6_9LAMI</name>
<evidence type="ECO:0008006" key="17">
    <source>
        <dbReference type="Google" id="ProtNLM"/>
    </source>
</evidence>
<dbReference type="Pfam" id="PF00067">
    <property type="entry name" value="p450"/>
    <property type="match status" value="1"/>
</dbReference>
<evidence type="ECO:0000313" key="15">
    <source>
        <dbReference type="EMBL" id="KAL3818450.1"/>
    </source>
</evidence>
<dbReference type="FunFam" id="1.10.630.10:FF:000043">
    <property type="entry name" value="Cytochrome P450 99A2"/>
    <property type="match status" value="1"/>
</dbReference>
<dbReference type="PANTHER" id="PTHR47953:SF16">
    <property type="entry name" value="CYTOCHROME P450 71D8"/>
    <property type="match status" value="1"/>
</dbReference>
<protein>
    <recommendedName>
        <fullName evidence="17">Cytochrome P450</fullName>
    </recommendedName>
</protein>
<comment type="subcellular location">
    <subcellularLocation>
        <location evidence="1">Membrane</location>
        <topology evidence="1">Single-pass type II membrane protein</topology>
    </subcellularLocation>
</comment>
<sequence length="513" mass="59185">MDIHEIMSLNFIIHTLLFSSFILLLVLLIFIKKSGKKSWSSEKLPPSPPKFPIIGHLLYLVGGQPHYALRRLAQKYGHILLLQFGEVPMVVISSREAAEQVLKVQDPACADRHDSILTRIMWYDYKDMAFSPYNDYWKQMRKICVMEMLSAKNVRSFEFIRQDEVSRLVESIREDNCKAINVTEKIAAFTNSVTCRVAFGKVVKDRDFFVDMFKKMATMVGGFELADLFPSSKLLHVFSWNKYKLLKMHRKLDRFLDHILEEHELKQSGEFDGEDFVDALLRIKESGDQLQFPVTNVSIKAILADVFSAGSETSSTTFNWVMTELMRNPRVMEKVQAEVRQAFNSYKGNKVSDVLTTLTYLKLVIKETFRLHPPIALLPRAFRDESVVVDGYSMPLKCRTVINIWSLGRDPEYWHEPEVFQPERFENNPIDFLGNNFEFIPFGAGRRICPGQNFGLANIELPLAQLLYHFDWKLPKGITHQNIDMSEASGLVISRKNDLFLIPELYSCPSTQQ</sequence>
<dbReference type="GO" id="GO:0016020">
    <property type="term" value="C:membrane"/>
    <property type="evidence" value="ECO:0007669"/>
    <property type="project" value="UniProtKB-SubCell"/>
</dbReference>
<dbReference type="PRINTS" id="PR00385">
    <property type="entry name" value="P450"/>
</dbReference>
<keyword evidence="8 13" id="KW-0560">Oxidoreductase</keyword>
<evidence type="ECO:0000256" key="13">
    <source>
        <dbReference type="RuleBase" id="RU000461"/>
    </source>
</evidence>
<dbReference type="GO" id="GO:0004497">
    <property type="term" value="F:monooxygenase activity"/>
    <property type="evidence" value="ECO:0007669"/>
    <property type="project" value="UniProtKB-KW"/>
</dbReference>
<keyword evidence="9 12" id="KW-0408">Iron</keyword>
<dbReference type="AlphaFoldDB" id="A0ABD3S1W6"/>
<dbReference type="GO" id="GO:0046872">
    <property type="term" value="F:metal ion binding"/>
    <property type="evidence" value="ECO:0007669"/>
    <property type="project" value="UniProtKB-KW"/>
</dbReference>
<dbReference type="Gene3D" id="1.10.630.10">
    <property type="entry name" value="Cytochrome P450"/>
    <property type="match status" value="1"/>
</dbReference>
<evidence type="ECO:0000256" key="14">
    <source>
        <dbReference type="SAM" id="Phobius"/>
    </source>
</evidence>
<evidence type="ECO:0000256" key="3">
    <source>
        <dbReference type="ARBA" id="ARBA00022617"/>
    </source>
</evidence>
<proteinExistence type="inferred from homology"/>
<dbReference type="PROSITE" id="PS00086">
    <property type="entry name" value="CYTOCHROME_P450"/>
    <property type="match status" value="1"/>
</dbReference>
<keyword evidence="6" id="KW-0735">Signal-anchor</keyword>
<keyword evidence="16" id="KW-1185">Reference proteome</keyword>
<keyword evidence="4 14" id="KW-0812">Transmembrane</keyword>
<evidence type="ECO:0000256" key="4">
    <source>
        <dbReference type="ARBA" id="ARBA00022692"/>
    </source>
</evidence>
<accession>A0ABD3S1W6</accession>
<dbReference type="InterPro" id="IPR002401">
    <property type="entry name" value="Cyt_P450_E_grp-I"/>
</dbReference>
<dbReference type="CDD" id="cd11072">
    <property type="entry name" value="CYP71-like"/>
    <property type="match status" value="1"/>
</dbReference>
<gene>
    <name evidence="15" type="ORF">ACJIZ3_004355</name>
</gene>
<reference evidence="15 16" key="1">
    <citation type="submission" date="2024-12" db="EMBL/GenBank/DDBJ databases">
        <title>The unique morphological basis and parallel evolutionary history of personate flowers in Penstemon.</title>
        <authorList>
            <person name="Depatie T.H."/>
            <person name="Wessinger C.A."/>
        </authorList>
    </citation>
    <scope>NUCLEOTIDE SEQUENCE [LARGE SCALE GENOMIC DNA]</scope>
    <source>
        <strain evidence="15">WTNN_2</strain>
        <tissue evidence="15">Leaf</tissue>
    </source>
</reference>
<dbReference type="SUPFAM" id="SSF48264">
    <property type="entry name" value="Cytochrome P450"/>
    <property type="match status" value="1"/>
</dbReference>
<dbReference type="InterPro" id="IPR001128">
    <property type="entry name" value="Cyt_P450"/>
</dbReference>
<dbReference type="PRINTS" id="PR00463">
    <property type="entry name" value="EP450I"/>
</dbReference>
<evidence type="ECO:0000256" key="12">
    <source>
        <dbReference type="PIRSR" id="PIRSR602401-1"/>
    </source>
</evidence>
<evidence type="ECO:0000256" key="9">
    <source>
        <dbReference type="ARBA" id="ARBA00023004"/>
    </source>
</evidence>
<evidence type="ECO:0000256" key="1">
    <source>
        <dbReference type="ARBA" id="ARBA00004606"/>
    </source>
</evidence>
<keyword evidence="3 12" id="KW-0349">Heme</keyword>
<evidence type="ECO:0000256" key="5">
    <source>
        <dbReference type="ARBA" id="ARBA00022723"/>
    </source>
</evidence>
<evidence type="ECO:0000256" key="10">
    <source>
        <dbReference type="ARBA" id="ARBA00023033"/>
    </source>
</evidence>
<comment type="similarity">
    <text evidence="2 13">Belongs to the cytochrome P450 family.</text>
</comment>
<dbReference type="Proteomes" id="UP001634393">
    <property type="component" value="Unassembled WGS sequence"/>
</dbReference>
<comment type="cofactor">
    <cofactor evidence="12">
        <name>heme</name>
        <dbReference type="ChEBI" id="CHEBI:30413"/>
    </cofactor>
</comment>
<evidence type="ECO:0000256" key="8">
    <source>
        <dbReference type="ARBA" id="ARBA00023002"/>
    </source>
</evidence>
<evidence type="ECO:0000256" key="7">
    <source>
        <dbReference type="ARBA" id="ARBA00022989"/>
    </source>
</evidence>
<keyword evidence="10 13" id="KW-0503">Monooxygenase</keyword>
<keyword evidence="7 14" id="KW-1133">Transmembrane helix</keyword>
<dbReference type="InterPro" id="IPR017972">
    <property type="entry name" value="Cyt_P450_CS"/>
</dbReference>
<keyword evidence="5 12" id="KW-0479">Metal-binding</keyword>
<organism evidence="15 16">
    <name type="scientific">Penstemon smallii</name>
    <dbReference type="NCBI Taxonomy" id="265156"/>
    <lineage>
        <taxon>Eukaryota</taxon>
        <taxon>Viridiplantae</taxon>
        <taxon>Streptophyta</taxon>
        <taxon>Embryophyta</taxon>
        <taxon>Tracheophyta</taxon>
        <taxon>Spermatophyta</taxon>
        <taxon>Magnoliopsida</taxon>
        <taxon>eudicotyledons</taxon>
        <taxon>Gunneridae</taxon>
        <taxon>Pentapetalae</taxon>
        <taxon>asterids</taxon>
        <taxon>lamiids</taxon>
        <taxon>Lamiales</taxon>
        <taxon>Plantaginaceae</taxon>
        <taxon>Cheloneae</taxon>
        <taxon>Penstemon</taxon>
    </lineage>
</organism>
<evidence type="ECO:0000256" key="2">
    <source>
        <dbReference type="ARBA" id="ARBA00010617"/>
    </source>
</evidence>
<keyword evidence="11 14" id="KW-0472">Membrane</keyword>
<feature type="transmembrane region" description="Helical" evidence="14">
    <location>
        <begin position="12"/>
        <end position="31"/>
    </location>
</feature>
<feature type="binding site" description="axial binding residue" evidence="12">
    <location>
        <position position="449"/>
    </location>
    <ligand>
        <name>heme</name>
        <dbReference type="ChEBI" id="CHEBI:30413"/>
    </ligand>
    <ligandPart>
        <name>Fe</name>
        <dbReference type="ChEBI" id="CHEBI:18248"/>
    </ligandPart>
</feature>
<dbReference type="InterPro" id="IPR036396">
    <property type="entry name" value="Cyt_P450_sf"/>
</dbReference>
<evidence type="ECO:0000256" key="6">
    <source>
        <dbReference type="ARBA" id="ARBA00022968"/>
    </source>
</evidence>
<comment type="caution">
    <text evidence="15">The sequence shown here is derived from an EMBL/GenBank/DDBJ whole genome shotgun (WGS) entry which is preliminary data.</text>
</comment>
<evidence type="ECO:0000256" key="11">
    <source>
        <dbReference type="ARBA" id="ARBA00023136"/>
    </source>
</evidence>
<dbReference type="PANTHER" id="PTHR47953">
    <property type="entry name" value="OS08G0105600 PROTEIN"/>
    <property type="match status" value="1"/>
</dbReference>
<dbReference type="EMBL" id="JBJXBP010000007">
    <property type="protein sequence ID" value="KAL3818450.1"/>
    <property type="molecule type" value="Genomic_DNA"/>
</dbReference>
<dbReference type="InterPro" id="IPR052306">
    <property type="entry name" value="CYP450_71D"/>
</dbReference>